<proteinExistence type="predicted"/>
<organism evidence="3 4">
    <name type="scientific">Clostridium beijerinckii</name>
    <name type="common">Clostridium MP</name>
    <dbReference type="NCBI Taxonomy" id="1520"/>
    <lineage>
        <taxon>Bacteria</taxon>
        <taxon>Bacillati</taxon>
        <taxon>Bacillota</taxon>
        <taxon>Clostridia</taxon>
        <taxon>Eubacteriales</taxon>
        <taxon>Clostridiaceae</taxon>
        <taxon>Clostridium</taxon>
    </lineage>
</organism>
<dbReference type="PANTHER" id="PTHR46558">
    <property type="entry name" value="TRACRIPTIONAL REGULATORY PROTEIN-RELATED-RELATED"/>
    <property type="match status" value="1"/>
</dbReference>
<sequence>MMLIIVYLILNQSITLWRRNINITGKILKNLRLNNNITLDQLADEINEMFKISITGSMLSKWETGKANPIYDHLKRLALYYNVTTDFLLGFNQDEKLEMVNHNDNLGKKGRSSYSKKANNIKRLVKLLEDDKITNKDVLILKDFVQVSLSRKHKNLYR</sequence>
<gene>
    <name evidence="3" type="ORF">CLBCK_33440</name>
</gene>
<evidence type="ECO:0000256" key="1">
    <source>
        <dbReference type="ARBA" id="ARBA00023125"/>
    </source>
</evidence>
<dbReference type="PROSITE" id="PS50943">
    <property type="entry name" value="HTH_CROC1"/>
    <property type="match status" value="1"/>
</dbReference>
<reference evidence="3 4" key="1">
    <citation type="submission" date="2016-05" db="EMBL/GenBank/DDBJ databases">
        <title>Microbial solvent formation.</title>
        <authorList>
            <person name="Poehlein A."/>
            <person name="Montoya Solano J.D."/>
            <person name="Flitsch S."/>
            <person name="Krabben P."/>
            <person name="Duerre P."/>
            <person name="Daniel R."/>
        </authorList>
    </citation>
    <scope>NUCLEOTIDE SEQUENCE [LARGE SCALE GENOMIC DNA]</scope>
    <source>
        <strain evidence="3 4">DSM 53</strain>
    </source>
</reference>
<protein>
    <submittedName>
        <fullName evidence="3">Helix-turn-helix domain protein</fullName>
    </submittedName>
</protein>
<evidence type="ECO:0000313" key="3">
    <source>
        <dbReference type="EMBL" id="OOM59662.1"/>
    </source>
</evidence>
<name>A0A1S8S2M1_CLOBE</name>
<dbReference type="Pfam" id="PF12844">
    <property type="entry name" value="HTH_19"/>
    <property type="match status" value="1"/>
</dbReference>
<accession>A0A1S8S2M1</accession>
<dbReference type="RefSeq" id="WP_241407575.1">
    <property type="nucleotide sequence ID" value="NZ_JABTAE010000001.1"/>
</dbReference>
<dbReference type="GO" id="GO:0003677">
    <property type="term" value="F:DNA binding"/>
    <property type="evidence" value="ECO:0007669"/>
    <property type="project" value="UniProtKB-KW"/>
</dbReference>
<dbReference type="CDD" id="cd00093">
    <property type="entry name" value="HTH_XRE"/>
    <property type="match status" value="1"/>
</dbReference>
<dbReference type="Gene3D" id="1.10.260.40">
    <property type="entry name" value="lambda repressor-like DNA-binding domains"/>
    <property type="match status" value="1"/>
</dbReference>
<dbReference type="AlphaFoldDB" id="A0A1S8S2M1"/>
<dbReference type="EMBL" id="LZZI01000069">
    <property type="protein sequence ID" value="OOM59662.1"/>
    <property type="molecule type" value="Genomic_DNA"/>
</dbReference>
<dbReference type="PANTHER" id="PTHR46558:SF11">
    <property type="entry name" value="HTH-TYPE TRANSCRIPTIONAL REGULATOR XRE"/>
    <property type="match status" value="1"/>
</dbReference>
<dbReference type="InterPro" id="IPR001387">
    <property type="entry name" value="Cro/C1-type_HTH"/>
</dbReference>
<evidence type="ECO:0000313" key="4">
    <source>
        <dbReference type="Proteomes" id="UP000190973"/>
    </source>
</evidence>
<keyword evidence="1" id="KW-0238">DNA-binding</keyword>
<feature type="domain" description="HTH cro/C1-type" evidence="2">
    <location>
        <begin position="28"/>
        <end position="88"/>
    </location>
</feature>
<dbReference type="SUPFAM" id="SSF47413">
    <property type="entry name" value="lambda repressor-like DNA-binding domains"/>
    <property type="match status" value="1"/>
</dbReference>
<dbReference type="Proteomes" id="UP000190973">
    <property type="component" value="Unassembled WGS sequence"/>
</dbReference>
<dbReference type="InterPro" id="IPR010982">
    <property type="entry name" value="Lambda_DNA-bd_dom_sf"/>
</dbReference>
<dbReference type="SMART" id="SM00530">
    <property type="entry name" value="HTH_XRE"/>
    <property type="match status" value="1"/>
</dbReference>
<comment type="caution">
    <text evidence="3">The sequence shown here is derived from an EMBL/GenBank/DDBJ whole genome shotgun (WGS) entry which is preliminary data.</text>
</comment>
<evidence type="ECO:0000259" key="2">
    <source>
        <dbReference type="PROSITE" id="PS50943"/>
    </source>
</evidence>